<dbReference type="InterPro" id="IPR011990">
    <property type="entry name" value="TPR-like_helical_dom_sf"/>
</dbReference>
<dbReference type="Gene3D" id="1.25.40.390">
    <property type="match status" value="1"/>
</dbReference>
<evidence type="ECO:0000313" key="10">
    <source>
        <dbReference type="Proteomes" id="UP000184240"/>
    </source>
</evidence>
<dbReference type="InterPro" id="IPR012944">
    <property type="entry name" value="SusD_RagB_dom"/>
</dbReference>
<dbReference type="CDD" id="cd08977">
    <property type="entry name" value="SusD"/>
    <property type="match status" value="1"/>
</dbReference>
<keyword evidence="5" id="KW-0998">Cell outer membrane</keyword>
<dbReference type="Pfam" id="PF07980">
    <property type="entry name" value="SusD_RagB"/>
    <property type="match status" value="1"/>
</dbReference>
<organism evidence="9 10">
    <name type="scientific">Leeuwenhoekiella palythoae</name>
    <dbReference type="NCBI Taxonomy" id="573501"/>
    <lineage>
        <taxon>Bacteria</taxon>
        <taxon>Pseudomonadati</taxon>
        <taxon>Bacteroidota</taxon>
        <taxon>Flavobacteriia</taxon>
        <taxon>Flavobacteriales</taxon>
        <taxon>Flavobacteriaceae</taxon>
        <taxon>Leeuwenhoekiella</taxon>
    </lineage>
</organism>
<evidence type="ECO:0000256" key="4">
    <source>
        <dbReference type="ARBA" id="ARBA00023136"/>
    </source>
</evidence>
<evidence type="ECO:0000256" key="3">
    <source>
        <dbReference type="ARBA" id="ARBA00022729"/>
    </source>
</evidence>
<dbReference type="EMBL" id="QOVN01000011">
    <property type="protein sequence ID" value="RXG26821.1"/>
    <property type="molecule type" value="Genomic_DNA"/>
</dbReference>
<evidence type="ECO:0000256" key="5">
    <source>
        <dbReference type="ARBA" id="ARBA00023237"/>
    </source>
</evidence>
<evidence type="ECO:0000259" key="6">
    <source>
        <dbReference type="Pfam" id="PF07980"/>
    </source>
</evidence>
<evidence type="ECO:0000313" key="9">
    <source>
        <dbReference type="EMBL" id="SHI26902.1"/>
    </source>
</evidence>
<feature type="domain" description="SusD-like N-terminal" evidence="7">
    <location>
        <begin position="24"/>
        <end position="222"/>
    </location>
</feature>
<evidence type="ECO:0000256" key="1">
    <source>
        <dbReference type="ARBA" id="ARBA00004442"/>
    </source>
</evidence>
<comment type="subcellular location">
    <subcellularLocation>
        <location evidence="1">Cell outer membrane</location>
    </subcellularLocation>
</comment>
<sequence length="591" mass="67132">MKNFKIKMISCLVLLGIFHSCDDDFLDRQPLNIISESDVWNSLTGVEAYLVTLYNNMQTEDFNYNGIIDYQGYLPFVTDICLRAKTWGTVSNVSIMPSNAYGWWGYGQVRQANLFLENIDDASISQDQKVILRGEARFIRAFYYFSMVKRYGGVPIIEDAQQFTGDNLAELQVSRNKEQEVYDWIASELDLAIADLPATRGSDDKFRATKWAAYALKSRAMLYAASSARYAGVQLNGLIGIPSSEAERYYTAAKNASKAIMDSEQYTLFDESDDKAQNFYDLFMGDGTNSEMIFVKAFKAPDKTHSFDFFNTPHSFRIDWGSGYNPTVDLVQDYEYIDGSEGTLRVNDANGNPIKYQNPADLFEGKDPRFFATVLYPFAPYQGGIVEVRAGIIDNGQTITAGNLTDLYGQGSEAVTIMGKDGPSANSDPTKTGFYLHKFINDSQQVPDGRSETPWPIFRYAEVLLNYAEATVELGENGLALDAINRIRTRAGIASLENVDRDKIRHERKVELAFENHRFWDLRRWRNGTEILNNTQPLALNPYLIWEDKTYIFSIDNAPRQPRTWTEQMYWEAIPGNEISTNPNMIQNPLY</sequence>
<evidence type="ECO:0000313" key="8">
    <source>
        <dbReference type="EMBL" id="RXG26821.1"/>
    </source>
</evidence>
<dbReference type="GO" id="GO:0009279">
    <property type="term" value="C:cell outer membrane"/>
    <property type="evidence" value="ECO:0007669"/>
    <property type="project" value="UniProtKB-SubCell"/>
</dbReference>
<dbReference type="Proteomes" id="UP000184240">
    <property type="component" value="Unassembled WGS sequence"/>
</dbReference>
<dbReference type="SUPFAM" id="SSF48452">
    <property type="entry name" value="TPR-like"/>
    <property type="match status" value="1"/>
</dbReference>
<accession>A0A1M5ZRT8</accession>
<keyword evidence="11" id="KW-1185">Reference proteome</keyword>
<evidence type="ECO:0000259" key="7">
    <source>
        <dbReference type="Pfam" id="PF14322"/>
    </source>
</evidence>
<name>A0A1M5ZRT8_9FLAO</name>
<dbReference type="STRING" id="573501.SAMN04487999_3413"/>
<dbReference type="InterPro" id="IPR033985">
    <property type="entry name" value="SusD-like_N"/>
</dbReference>
<evidence type="ECO:0000256" key="2">
    <source>
        <dbReference type="ARBA" id="ARBA00006275"/>
    </source>
</evidence>
<dbReference type="Pfam" id="PF14322">
    <property type="entry name" value="SusD-like_3"/>
    <property type="match status" value="1"/>
</dbReference>
<dbReference type="Proteomes" id="UP000290037">
    <property type="component" value="Unassembled WGS sequence"/>
</dbReference>
<reference evidence="8 11" key="3">
    <citation type="submission" date="2018-07" db="EMBL/GenBank/DDBJ databases">
        <title>Leeuwenhoekiella genomics.</title>
        <authorList>
            <person name="Tahon G."/>
            <person name="Willems A."/>
        </authorList>
    </citation>
    <scope>NUCLEOTIDE SEQUENCE [LARGE SCALE GENOMIC DNA]</scope>
    <source>
        <strain evidence="8 11">LMG 24856</strain>
    </source>
</reference>
<dbReference type="OrthoDB" id="5694214at2"/>
<reference evidence="9" key="2">
    <citation type="submission" date="2016-11" db="EMBL/GenBank/DDBJ databases">
        <authorList>
            <person name="Jaros S."/>
            <person name="Januszkiewicz K."/>
            <person name="Wedrychowicz H."/>
        </authorList>
    </citation>
    <scope>NUCLEOTIDE SEQUENCE [LARGE SCALE GENOMIC DNA]</scope>
    <source>
        <strain evidence="9">DSM 19859</strain>
    </source>
</reference>
<dbReference type="EMBL" id="FQXT01000009">
    <property type="protein sequence ID" value="SHI26902.1"/>
    <property type="molecule type" value="Genomic_DNA"/>
</dbReference>
<gene>
    <name evidence="8" type="ORF">DSM01_3328</name>
    <name evidence="9" type="ORF">SAMN04487999_3413</name>
</gene>
<comment type="similarity">
    <text evidence="2">Belongs to the SusD family.</text>
</comment>
<keyword evidence="4" id="KW-0472">Membrane</keyword>
<dbReference type="RefSeq" id="WP_072985191.1">
    <property type="nucleotide sequence ID" value="NZ_FQXT01000009.1"/>
</dbReference>
<dbReference type="AlphaFoldDB" id="A0A1M5ZRT8"/>
<proteinExistence type="inferred from homology"/>
<evidence type="ECO:0000313" key="11">
    <source>
        <dbReference type="Proteomes" id="UP000290037"/>
    </source>
</evidence>
<reference evidence="10" key="1">
    <citation type="submission" date="2016-11" db="EMBL/GenBank/DDBJ databases">
        <authorList>
            <person name="Varghese N."/>
            <person name="Submissions S."/>
        </authorList>
    </citation>
    <scope>NUCLEOTIDE SEQUENCE [LARGE SCALE GENOMIC DNA]</scope>
    <source>
        <strain evidence="10">DSM 19859</strain>
    </source>
</reference>
<keyword evidence="3" id="KW-0732">Signal</keyword>
<feature type="domain" description="RagB/SusD" evidence="6">
    <location>
        <begin position="291"/>
        <end position="591"/>
    </location>
</feature>
<protein>
    <submittedName>
        <fullName evidence="8">Outer membrane starch-binding protein</fullName>
    </submittedName>
    <submittedName>
        <fullName evidence="9">Starch-binding associating with outer membrane</fullName>
    </submittedName>
</protein>